<evidence type="ECO:0000256" key="6">
    <source>
        <dbReference type="ARBA" id="ARBA00023315"/>
    </source>
</evidence>
<dbReference type="GeneID" id="9588813"/>
<dbReference type="GO" id="GO:0016020">
    <property type="term" value="C:membrane"/>
    <property type="evidence" value="ECO:0007669"/>
    <property type="project" value="UniProtKB-SubCell"/>
</dbReference>
<dbReference type="VEuPathDB" id="FungiDB:SCHCODRAFT_02624580"/>
<organism evidence="10">
    <name type="scientific">Schizophyllum commune (strain H4-8 / FGSC 9210)</name>
    <name type="common">Split gill fungus</name>
    <dbReference type="NCBI Taxonomy" id="578458"/>
    <lineage>
        <taxon>Eukaryota</taxon>
        <taxon>Fungi</taxon>
        <taxon>Dikarya</taxon>
        <taxon>Basidiomycota</taxon>
        <taxon>Agaricomycotina</taxon>
        <taxon>Agaricomycetes</taxon>
        <taxon>Agaricomycetidae</taxon>
        <taxon>Agaricales</taxon>
        <taxon>Schizophyllaceae</taxon>
        <taxon>Schizophyllum</taxon>
    </lineage>
</organism>
<dbReference type="GO" id="GO:0036151">
    <property type="term" value="P:phosphatidylcholine acyl-chain remodeling"/>
    <property type="evidence" value="ECO:0007669"/>
    <property type="project" value="EnsemblFungi"/>
</dbReference>
<gene>
    <name evidence="9" type="ORF">SCHCODRAFT_63856</name>
</gene>
<evidence type="ECO:0000256" key="2">
    <source>
        <dbReference type="ARBA" id="ARBA00022679"/>
    </source>
</evidence>
<evidence type="ECO:0000256" key="7">
    <source>
        <dbReference type="SAM" id="MobiDB-lite"/>
    </source>
</evidence>
<feature type="transmembrane region" description="Helical" evidence="8">
    <location>
        <begin position="221"/>
        <end position="241"/>
    </location>
</feature>
<name>D8PLL3_SCHCM</name>
<dbReference type="PANTHER" id="PTHR13906">
    <property type="entry name" value="PORCUPINE"/>
    <property type="match status" value="1"/>
</dbReference>
<evidence type="ECO:0000256" key="1">
    <source>
        <dbReference type="ARBA" id="ARBA00004141"/>
    </source>
</evidence>
<dbReference type="FunCoup" id="D8PLL3">
    <property type="interactions" value="169"/>
</dbReference>
<feature type="transmembrane region" description="Helical" evidence="8">
    <location>
        <begin position="20"/>
        <end position="36"/>
    </location>
</feature>
<feature type="transmembrane region" description="Helical" evidence="8">
    <location>
        <begin position="443"/>
        <end position="470"/>
    </location>
</feature>
<dbReference type="PANTHER" id="PTHR13906:SF4">
    <property type="entry name" value="LYSOPHOSPHOLIPID ACYLTRANSFERASE 6"/>
    <property type="match status" value="1"/>
</dbReference>
<dbReference type="InParanoid" id="D8PLL3"/>
<keyword evidence="10" id="KW-1185">Reference proteome</keyword>
<dbReference type="GO" id="GO:0006646">
    <property type="term" value="P:phosphatidylethanolamine biosynthetic process"/>
    <property type="evidence" value="ECO:0007669"/>
    <property type="project" value="EnsemblFungi"/>
</dbReference>
<dbReference type="STRING" id="578458.D8PLL3"/>
<keyword evidence="6" id="KW-0012">Acyltransferase</keyword>
<evidence type="ECO:0000313" key="10">
    <source>
        <dbReference type="Proteomes" id="UP000007431"/>
    </source>
</evidence>
<accession>D8PLL3</accession>
<keyword evidence="3 8" id="KW-0812">Transmembrane</keyword>
<keyword evidence="2" id="KW-0808">Transferase</keyword>
<dbReference type="GO" id="GO:0044233">
    <property type="term" value="C:mitochondria-associated endoplasmic reticulum membrane contact site"/>
    <property type="evidence" value="ECO:0007669"/>
    <property type="project" value="EnsemblFungi"/>
</dbReference>
<dbReference type="InterPro" id="IPR004299">
    <property type="entry name" value="MBOAT_fam"/>
</dbReference>
<dbReference type="GO" id="GO:0003841">
    <property type="term" value="F:1-acylglycerol-3-phosphate O-acyltransferase activity"/>
    <property type="evidence" value="ECO:0007669"/>
    <property type="project" value="EnsemblFungi"/>
</dbReference>
<keyword evidence="4 8" id="KW-1133">Transmembrane helix</keyword>
<reference evidence="9 10" key="1">
    <citation type="journal article" date="2010" name="Nat. Biotechnol.">
        <title>Genome sequence of the model mushroom Schizophyllum commune.</title>
        <authorList>
            <person name="Ohm R.A."/>
            <person name="de Jong J.F."/>
            <person name="Lugones L.G."/>
            <person name="Aerts A."/>
            <person name="Kothe E."/>
            <person name="Stajich J.E."/>
            <person name="de Vries R.P."/>
            <person name="Record E."/>
            <person name="Levasseur A."/>
            <person name="Baker S.E."/>
            <person name="Bartholomew K.A."/>
            <person name="Coutinho P.M."/>
            <person name="Erdmann S."/>
            <person name="Fowler T.J."/>
            <person name="Gathman A.C."/>
            <person name="Lombard V."/>
            <person name="Henrissat B."/>
            <person name="Knabe N."/>
            <person name="Kuees U."/>
            <person name="Lilly W.W."/>
            <person name="Lindquist E."/>
            <person name="Lucas S."/>
            <person name="Magnuson J.K."/>
            <person name="Piumi F."/>
            <person name="Raudaskoski M."/>
            <person name="Salamov A."/>
            <person name="Schmutz J."/>
            <person name="Schwarze F.W.M.R."/>
            <person name="vanKuyk P.A."/>
            <person name="Horton J.S."/>
            <person name="Grigoriev I.V."/>
            <person name="Woesten H.A.B."/>
        </authorList>
    </citation>
    <scope>NUCLEOTIDE SEQUENCE [LARGE SCALE GENOMIC DNA]</scope>
    <source>
        <strain evidence="10">H4-8 / FGSC 9210</strain>
    </source>
</reference>
<dbReference type="GO" id="GO:0071618">
    <property type="term" value="F:lysophosphatidylethanolamine acyltransferase activity"/>
    <property type="evidence" value="ECO:0007669"/>
    <property type="project" value="EnsemblFungi"/>
</dbReference>
<feature type="transmembrane region" description="Helical" evidence="8">
    <location>
        <begin position="93"/>
        <end position="112"/>
    </location>
</feature>
<protein>
    <recommendedName>
        <fullName evidence="11">MBOAT-domain-containing protein</fullName>
    </recommendedName>
</protein>
<comment type="subcellular location">
    <subcellularLocation>
        <location evidence="1">Membrane</location>
        <topology evidence="1">Multi-pass membrane protein</topology>
    </subcellularLocation>
</comment>
<keyword evidence="5 8" id="KW-0472">Membrane</keyword>
<dbReference type="GO" id="GO:0047184">
    <property type="term" value="F:1-acylglycerophosphocholine O-acyltransferase activity"/>
    <property type="evidence" value="ECO:0007669"/>
    <property type="project" value="EnsemblFungi"/>
</dbReference>
<dbReference type="GO" id="GO:0090640">
    <property type="term" value="P:phosphatidylcholine biosynthesis from sn-glycero-3-phosphocholine"/>
    <property type="evidence" value="ECO:0007669"/>
    <property type="project" value="EnsemblFungi"/>
</dbReference>
<dbReference type="Proteomes" id="UP000007431">
    <property type="component" value="Unassembled WGS sequence"/>
</dbReference>
<dbReference type="EMBL" id="GL377302">
    <property type="protein sequence ID" value="EFJ02050.1"/>
    <property type="molecule type" value="Genomic_DNA"/>
</dbReference>
<feature type="region of interest" description="Disordered" evidence="7">
    <location>
        <begin position="476"/>
        <end position="503"/>
    </location>
</feature>
<dbReference type="OMA" id="WHGTRPG"/>
<dbReference type="InterPro" id="IPR049941">
    <property type="entry name" value="LPLAT_7/PORCN-like"/>
</dbReference>
<dbReference type="GO" id="GO:0005783">
    <property type="term" value="C:endoplasmic reticulum"/>
    <property type="evidence" value="ECO:0007669"/>
    <property type="project" value="EnsemblFungi"/>
</dbReference>
<dbReference type="AlphaFoldDB" id="D8PLL3"/>
<feature type="transmembrane region" description="Helical" evidence="8">
    <location>
        <begin position="408"/>
        <end position="431"/>
    </location>
</feature>
<feature type="transmembrane region" description="Helical" evidence="8">
    <location>
        <begin position="48"/>
        <end position="73"/>
    </location>
</feature>
<sequence length="503" mass="56736">MDALFRPIADLVGASVDQLKLIFCLLVAYPLGSLYIRVPSSNPSARHLFSIATAFFFYVPVLNIPGAFAQLLADMLFTYAMARYNTSRDMPWVVFWVLMGHLTANHVIRVIYNLSYETIEVTGSQMVLVMKLTTFAWNIHDGRQKAEDLDKWQLARRVVDYPSLTAFLGYALYFPGVLVGPYLDYSEYNELVTDALYKGVQVAPGQRRVPRGRKRVAYRKMVKGLIFLGLFVLFGGTYNFSASLQPWFINLPYWQRFVTFQVFGFFERCKYYAIWTLTEGASIVTGFGFTGFTPQMRSTWDGAANIHVREVEFAENFKVLLDNWNIKTNIWLKECIYKRVTPKGKKAGFKSSVLTSLTSAFWHGVQSGYYLTFLTGACITSLARLVRKNVRPLLLPAPGQAPSLAKRAYDLGGIVLTNCILNYAAAPFMLLTASASIECWRHLAWYGHIIVFGGLIFFYAGGAHLCRVLLEREGKKPRASGTATPAEPDMMPPALEEVFPPKE</sequence>
<evidence type="ECO:0000256" key="3">
    <source>
        <dbReference type="ARBA" id="ARBA00022692"/>
    </source>
</evidence>
<evidence type="ECO:0000313" key="9">
    <source>
        <dbReference type="EMBL" id="EFJ02050.1"/>
    </source>
</evidence>
<evidence type="ECO:0008006" key="11">
    <source>
        <dbReference type="Google" id="ProtNLM"/>
    </source>
</evidence>
<dbReference type="Pfam" id="PF03062">
    <property type="entry name" value="MBOAT"/>
    <property type="match status" value="1"/>
</dbReference>
<dbReference type="KEGG" id="scm:SCHCO_02624580"/>
<evidence type="ECO:0000256" key="5">
    <source>
        <dbReference type="ARBA" id="ARBA00023136"/>
    </source>
</evidence>
<evidence type="ECO:0000256" key="4">
    <source>
        <dbReference type="ARBA" id="ARBA00022989"/>
    </source>
</evidence>
<dbReference type="GO" id="GO:0030258">
    <property type="term" value="P:lipid modification"/>
    <property type="evidence" value="ECO:0007669"/>
    <property type="project" value="TreeGrafter"/>
</dbReference>
<proteinExistence type="predicted"/>
<dbReference type="RefSeq" id="XP_003036952.1">
    <property type="nucleotide sequence ID" value="XM_003036906.1"/>
</dbReference>
<evidence type="ECO:0000256" key="8">
    <source>
        <dbReference type="SAM" id="Phobius"/>
    </source>
</evidence>
<dbReference type="eggNOG" id="KOG2704">
    <property type="taxonomic scope" value="Eukaryota"/>
</dbReference>
<dbReference type="HOGENOM" id="CLU_011340_5_1_1"/>
<dbReference type="OrthoDB" id="286734at2759"/>